<dbReference type="EMBL" id="KZ857513">
    <property type="protein sequence ID" value="RDX41396.1"/>
    <property type="molecule type" value="Genomic_DNA"/>
</dbReference>
<keyword evidence="1" id="KW-0732">Signal</keyword>
<gene>
    <name evidence="2" type="ORF">OH76DRAFT_217455</name>
</gene>
<evidence type="ECO:0000313" key="3">
    <source>
        <dbReference type="Proteomes" id="UP000256964"/>
    </source>
</evidence>
<evidence type="ECO:0000313" key="2">
    <source>
        <dbReference type="EMBL" id="RDX41396.1"/>
    </source>
</evidence>
<sequence>MPGAHNASPCLLPILLYLAETAADSKRSGTLESKTTNSMCMRVNPKTLDRVRDGKAATIVARPRATQSRLCDARCRIRALNTPPLLEILRATDDEEFYRLFAAGRIHAGKPQNIRLDYVRISWSTRHTIRDAIVGIMTDGAAEQLWRGNFGDRTYDMQLLHLTEVSNREYMRRHRLLISYARS</sequence>
<proteinExistence type="predicted"/>
<dbReference type="AlphaFoldDB" id="A0A371CM77"/>
<evidence type="ECO:0000256" key="1">
    <source>
        <dbReference type="SAM" id="SignalP"/>
    </source>
</evidence>
<feature type="chain" id="PRO_5016818793" evidence="1">
    <location>
        <begin position="24"/>
        <end position="183"/>
    </location>
</feature>
<feature type="signal peptide" evidence="1">
    <location>
        <begin position="1"/>
        <end position="23"/>
    </location>
</feature>
<reference evidence="2 3" key="1">
    <citation type="journal article" date="2018" name="Biotechnol. Biofuels">
        <title>Integrative visual omics of the white-rot fungus Polyporus brumalis exposes the biotechnological potential of its oxidative enzymes for delignifying raw plant biomass.</title>
        <authorList>
            <person name="Miyauchi S."/>
            <person name="Rancon A."/>
            <person name="Drula E."/>
            <person name="Hage H."/>
            <person name="Chaduli D."/>
            <person name="Favel A."/>
            <person name="Grisel S."/>
            <person name="Henrissat B."/>
            <person name="Herpoel-Gimbert I."/>
            <person name="Ruiz-Duenas F.J."/>
            <person name="Chevret D."/>
            <person name="Hainaut M."/>
            <person name="Lin J."/>
            <person name="Wang M."/>
            <person name="Pangilinan J."/>
            <person name="Lipzen A."/>
            <person name="Lesage-Meessen L."/>
            <person name="Navarro D."/>
            <person name="Riley R."/>
            <person name="Grigoriev I.V."/>
            <person name="Zhou S."/>
            <person name="Raouche S."/>
            <person name="Rosso M.N."/>
        </authorList>
    </citation>
    <scope>NUCLEOTIDE SEQUENCE [LARGE SCALE GENOMIC DNA]</scope>
    <source>
        <strain evidence="2 3">BRFM 1820</strain>
    </source>
</reference>
<organism evidence="2 3">
    <name type="scientific">Lentinus brumalis</name>
    <dbReference type="NCBI Taxonomy" id="2498619"/>
    <lineage>
        <taxon>Eukaryota</taxon>
        <taxon>Fungi</taxon>
        <taxon>Dikarya</taxon>
        <taxon>Basidiomycota</taxon>
        <taxon>Agaricomycotina</taxon>
        <taxon>Agaricomycetes</taxon>
        <taxon>Polyporales</taxon>
        <taxon>Polyporaceae</taxon>
        <taxon>Lentinus</taxon>
    </lineage>
</organism>
<dbReference type="Proteomes" id="UP000256964">
    <property type="component" value="Unassembled WGS sequence"/>
</dbReference>
<keyword evidence="3" id="KW-1185">Reference proteome</keyword>
<accession>A0A371CM77</accession>
<name>A0A371CM77_9APHY</name>
<protein>
    <submittedName>
        <fullName evidence="2">Uncharacterized protein</fullName>
    </submittedName>
</protein>